<keyword evidence="4" id="KW-0547">Nucleotide-binding</keyword>
<dbReference type="KEGG" id="pprt:ET464_04025"/>
<gene>
    <name evidence="9" type="ORF">ET464_04025</name>
</gene>
<dbReference type="GO" id="GO:0005524">
    <property type="term" value="F:ATP binding"/>
    <property type="evidence" value="ECO:0007669"/>
    <property type="project" value="UniProtKB-KW"/>
</dbReference>
<reference evidence="9 10" key="1">
    <citation type="submission" date="2019-01" db="EMBL/GenBank/DDBJ databases">
        <title>Genome sequencing of strain FW100M-2.</title>
        <authorList>
            <person name="Heo J."/>
            <person name="Kim S.-J."/>
            <person name="Kim J.-S."/>
            <person name="Hong S.-B."/>
            <person name="Kwon S.-W."/>
        </authorList>
    </citation>
    <scope>NUCLEOTIDE SEQUENCE [LARGE SCALE GENOMIC DNA]</scope>
    <source>
        <strain evidence="9 10">FW100M-2</strain>
    </source>
</reference>
<protein>
    <submittedName>
        <fullName evidence="9">ATP-binding cassette domain-containing protein</fullName>
    </submittedName>
</protein>
<name>A0A4P6ES08_9BACL</name>
<dbReference type="OrthoDB" id="9784332at2"/>
<evidence type="ECO:0000256" key="1">
    <source>
        <dbReference type="ARBA" id="ARBA00005417"/>
    </source>
</evidence>
<dbReference type="SMART" id="SM00382">
    <property type="entry name" value="AAA"/>
    <property type="match status" value="1"/>
</dbReference>
<dbReference type="SUPFAM" id="SSF52540">
    <property type="entry name" value="P-loop containing nucleoside triphosphate hydrolases"/>
    <property type="match status" value="1"/>
</dbReference>
<accession>A0A4P6ES08</accession>
<dbReference type="GO" id="GO:0043190">
    <property type="term" value="C:ATP-binding cassette (ABC) transporter complex"/>
    <property type="evidence" value="ECO:0007669"/>
    <property type="project" value="TreeGrafter"/>
</dbReference>
<evidence type="ECO:0000259" key="8">
    <source>
        <dbReference type="PROSITE" id="PS50893"/>
    </source>
</evidence>
<dbReference type="InterPro" id="IPR003593">
    <property type="entry name" value="AAA+_ATPase"/>
</dbReference>
<dbReference type="PANTHER" id="PTHR43553">
    <property type="entry name" value="HEAVY METAL TRANSPORTER"/>
    <property type="match status" value="1"/>
</dbReference>
<dbReference type="InterPro" id="IPR015856">
    <property type="entry name" value="ABC_transpr_CbiO/EcfA_su"/>
</dbReference>
<keyword evidence="3" id="KW-1003">Cell membrane</keyword>
<evidence type="ECO:0000256" key="7">
    <source>
        <dbReference type="ARBA" id="ARBA00023136"/>
    </source>
</evidence>
<keyword evidence="10" id="KW-1185">Reference proteome</keyword>
<evidence type="ECO:0000256" key="4">
    <source>
        <dbReference type="ARBA" id="ARBA00022741"/>
    </source>
</evidence>
<keyword evidence="5 9" id="KW-0067">ATP-binding</keyword>
<comment type="similarity">
    <text evidence="1">Belongs to the ABC transporter superfamily.</text>
</comment>
<proteinExistence type="inferred from homology"/>
<keyword evidence="7" id="KW-0472">Membrane</keyword>
<dbReference type="Proteomes" id="UP000293568">
    <property type="component" value="Chromosome"/>
</dbReference>
<dbReference type="Gene3D" id="3.40.50.300">
    <property type="entry name" value="P-loop containing nucleotide triphosphate hydrolases"/>
    <property type="match status" value="1"/>
</dbReference>
<keyword evidence="6" id="KW-1278">Translocase</keyword>
<dbReference type="GO" id="GO:0042626">
    <property type="term" value="F:ATPase-coupled transmembrane transporter activity"/>
    <property type="evidence" value="ECO:0007669"/>
    <property type="project" value="TreeGrafter"/>
</dbReference>
<evidence type="ECO:0000313" key="10">
    <source>
        <dbReference type="Proteomes" id="UP000293568"/>
    </source>
</evidence>
<evidence type="ECO:0000256" key="2">
    <source>
        <dbReference type="ARBA" id="ARBA00022448"/>
    </source>
</evidence>
<evidence type="ECO:0000313" key="9">
    <source>
        <dbReference type="EMBL" id="QAY65674.1"/>
    </source>
</evidence>
<evidence type="ECO:0000256" key="5">
    <source>
        <dbReference type="ARBA" id="ARBA00022840"/>
    </source>
</evidence>
<organism evidence="9 10">
    <name type="scientific">Paenibacillus protaetiae</name>
    <dbReference type="NCBI Taxonomy" id="2509456"/>
    <lineage>
        <taxon>Bacteria</taxon>
        <taxon>Bacillati</taxon>
        <taxon>Bacillota</taxon>
        <taxon>Bacilli</taxon>
        <taxon>Bacillales</taxon>
        <taxon>Paenibacillaceae</taxon>
        <taxon>Paenibacillus</taxon>
    </lineage>
</organism>
<dbReference type="EMBL" id="CP035492">
    <property type="protein sequence ID" value="QAY65674.1"/>
    <property type="molecule type" value="Genomic_DNA"/>
</dbReference>
<evidence type="ECO:0000256" key="6">
    <source>
        <dbReference type="ARBA" id="ARBA00022967"/>
    </source>
</evidence>
<dbReference type="GO" id="GO:0016887">
    <property type="term" value="F:ATP hydrolysis activity"/>
    <property type="evidence" value="ECO:0007669"/>
    <property type="project" value="InterPro"/>
</dbReference>
<dbReference type="InterPro" id="IPR003439">
    <property type="entry name" value="ABC_transporter-like_ATP-bd"/>
</dbReference>
<dbReference type="Pfam" id="PF00005">
    <property type="entry name" value="ABC_tran"/>
    <property type="match status" value="1"/>
</dbReference>
<dbReference type="InterPro" id="IPR050095">
    <property type="entry name" value="ECF_ABC_transporter_ATP-bd"/>
</dbReference>
<feature type="domain" description="ABC transporter" evidence="8">
    <location>
        <begin position="13"/>
        <end position="243"/>
    </location>
</feature>
<sequence length="287" mass="31530">MFLENFFLNPYLIELVNVSAVQPSPEGRPFRLRNIHLSIKRGEWITVLGRNGSGKSTLVRLLAGARFAAAEGKLIRDPMLHIDGRPIPIVMQHPEASVIGTTPWEDMMLMLEQHGYPGERIAEAAEDAFRQTGLSEIQHHPVETLSGGQKQLTAIASCLAAQAPLLLLDEPTANLDPDASKLVLERVKAANREGMAVVWVTQRLDELREGDRVVAMNNGEVYFDGSAERFFERSSDSGPSATSVCEQLGFPAPYVIETAWELEAQGIRLDPLPLTAEALVEAVIRNG</sequence>
<dbReference type="PROSITE" id="PS50893">
    <property type="entry name" value="ABC_TRANSPORTER_2"/>
    <property type="match status" value="1"/>
</dbReference>
<dbReference type="PANTHER" id="PTHR43553:SF24">
    <property type="entry name" value="ENERGY-COUPLING FACTOR TRANSPORTER ATP-BINDING PROTEIN ECFA1"/>
    <property type="match status" value="1"/>
</dbReference>
<evidence type="ECO:0000256" key="3">
    <source>
        <dbReference type="ARBA" id="ARBA00022475"/>
    </source>
</evidence>
<keyword evidence="2" id="KW-0813">Transport</keyword>
<dbReference type="InterPro" id="IPR027417">
    <property type="entry name" value="P-loop_NTPase"/>
</dbReference>
<dbReference type="AlphaFoldDB" id="A0A4P6ES08"/>
<dbReference type="CDD" id="cd03225">
    <property type="entry name" value="ABC_cobalt_CbiO_domain1"/>
    <property type="match status" value="1"/>
</dbReference>